<dbReference type="CDD" id="cd04847">
    <property type="entry name" value="Peptidases_S8_Subtilisin_like_2"/>
    <property type="match status" value="1"/>
</dbReference>
<dbReference type="Pfam" id="PF00082">
    <property type="entry name" value="Peptidase_S8"/>
    <property type="match status" value="1"/>
</dbReference>
<dbReference type="RefSeq" id="WP_143889265.1">
    <property type="nucleotide sequence ID" value="NZ_RWHZ01000033.1"/>
</dbReference>
<organism evidence="5 6">
    <name type="scientific">Phocaeicola vulgatus</name>
    <name type="common">Bacteroides vulgatus</name>
    <dbReference type="NCBI Taxonomy" id="821"/>
    <lineage>
        <taxon>Bacteria</taxon>
        <taxon>Pseudomonadati</taxon>
        <taxon>Bacteroidota</taxon>
        <taxon>Bacteroidia</taxon>
        <taxon>Bacteroidales</taxon>
        <taxon>Bacteroidaceae</taxon>
        <taxon>Phocaeicola</taxon>
    </lineage>
</organism>
<dbReference type="Gene3D" id="3.40.50.200">
    <property type="entry name" value="Peptidase S8/S53 domain"/>
    <property type="match status" value="1"/>
</dbReference>
<keyword evidence="2" id="KW-0378">Hydrolase</keyword>
<name>A0A662ZYE8_PHOVU</name>
<comment type="caution">
    <text evidence="5">The sequence shown here is derived from an EMBL/GenBank/DDBJ whole genome shotgun (WGS) entry which is preliminary data.</text>
</comment>
<dbReference type="AlphaFoldDB" id="A0A662ZYE8"/>
<dbReference type="Proteomes" id="UP000408523">
    <property type="component" value="Unassembled WGS sequence"/>
</dbReference>
<dbReference type="InterPro" id="IPR034074">
    <property type="entry name" value="Y4bN_pept_dom"/>
</dbReference>
<dbReference type="EMBL" id="RWHZ01000033">
    <property type="protein sequence ID" value="TSE48159.1"/>
    <property type="molecule type" value="Genomic_DNA"/>
</dbReference>
<feature type="domain" description="Peptidase S8/S53" evidence="4">
    <location>
        <begin position="281"/>
        <end position="618"/>
    </location>
</feature>
<sequence length="839" mass="94626">MERYEHIITPEQIKEAIVFSPRKAGGGKSNIPVRNRTEHAAHLQQLFEMARVDNERIQGEMLAVSLPARTGTYLEFAGAPANDLMTKSLEDQKAGIRLLNIRNTPINESDNQTFATVFVPHGKEGEFISKLQKYASENTPFGKPKNDKLFRSIESVNIALLKSLWTDDICNFPTEQNDWYEVWIRINESEALENQQQTFIETLDTLQIRYKTNSILTFPERSVILVYANKELLTNLLQSSDQIAEFRGVKTLANFLLNEYRSEQLEWIDDVRNRVVTNTNSNSVVCILDTGLNNGHPLITDIVPDRNCATVVGEGSADRNGHGTNMCGITIYGDLSHCIANNNPIIIDNLISSVKLLPHNNDNPKESWGYLTEQAISVSDVIFPRKNICYCMAITAEDCEHGKPSSWSGAIDTISYNGGDNGKLFMVSAGNISDVNGQDRDIIEQYPTGNSLRPIQNPAQAWNCVTVGAYTTLIANNSPKLQGYERVAPSGGISPFSRTSSLWKKTALIKPEVMFEGGNLAIRKDAQFPFSADEELQLLTTNKNYQVNYFDVINATSAATALASRFAGKLQDKYPNLWAESIRGLIVHSAKWTQCMEEQFPAQNRAEMERRLRFCGYGVPCEDRALNSYGNGLTFIAQETIQPFIKERGSGAVKINEMHFFEFPWPKDILEQLAEIEVSMRITLSYFIEPAPGEIGWKDKYRYASCGLRFDVNNENEDRRAFQLRINKAIEAEENEERGKNDSSRWTIGTDTRNKGSIHSDELKLTAAQLAACNLIAVYPIGGWWKTRTNLRKYNNKLRYSLIVSLDTPVENIDMYIDVKNKIETIIRTPIEVEIPINQ</sequence>
<accession>A0A662ZYE8</accession>
<evidence type="ECO:0000259" key="4">
    <source>
        <dbReference type="Pfam" id="PF00082"/>
    </source>
</evidence>
<evidence type="ECO:0000313" key="5">
    <source>
        <dbReference type="EMBL" id="TSE48159.1"/>
    </source>
</evidence>
<dbReference type="InterPro" id="IPR015500">
    <property type="entry name" value="Peptidase_S8_subtilisin-rel"/>
</dbReference>
<dbReference type="SUPFAM" id="SSF52743">
    <property type="entry name" value="Subtilisin-like"/>
    <property type="match status" value="1"/>
</dbReference>
<proteinExistence type="predicted"/>
<gene>
    <name evidence="5" type="ORF">EH214_02588</name>
</gene>
<dbReference type="InterPro" id="IPR036852">
    <property type="entry name" value="Peptidase_S8/S53_dom_sf"/>
</dbReference>
<dbReference type="InterPro" id="IPR000209">
    <property type="entry name" value="Peptidase_S8/S53_dom"/>
</dbReference>
<evidence type="ECO:0000256" key="1">
    <source>
        <dbReference type="ARBA" id="ARBA00022670"/>
    </source>
</evidence>
<reference evidence="5 6" key="1">
    <citation type="journal article" date="2019" name="Nat. Commun.">
        <title>Gram positive-like bacteriocins with broad spectrum anti-Bacteroidales activity encoded on mobile elements of the human gut microbiota.</title>
        <authorList>
            <person name="Bechon N."/>
            <person name="Coyne M.J.Jr."/>
            <person name="Laclare-Mceneany V."/>
            <person name="Chatzidaki-Livanis M."/>
            <person name="Ghigo J.-M."/>
            <person name="Comstock L.E."/>
        </authorList>
    </citation>
    <scope>NUCLEOTIDE SEQUENCE [LARGE SCALE GENOMIC DNA]</scope>
    <source>
        <strain evidence="5 6">CL01T12C17</strain>
    </source>
</reference>
<evidence type="ECO:0000256" key="2">
    <source>
        <dbReference type="ARBA" id="ARBA00022801"/>
    </source>
</evidence>
<dbReference type="GO" id="GO:0004252">
    <property type="term" value="F:serine-type endopeptidase activity"/>
    <property type="evidence" value="ECO:0007669"/>
    <property type="project" value="InterPro"/>
</dbReference>
<evidence type="ECO:0000313" key="6">
    <source>
        <dbReference type="Proteomes" id="UP000408523"/>
    </source>
</evidence>
<keyword evidence="1" id="KW-0645">Protease</keyword>
<protein>
    <submittedName>
        <fullName evidence="5">Subtilase family protein</fullName>
    </submittedName>
</protein>
<keyword evidence="3" id="KW-0720">Serine protease</keyword>
<dbReference type="PRINTS" id="PR00723">
    <property type="entry name" value="SUBTILISIN"/>
</dbReference>
<evidence type="ECO:0000256" key="3">
    <source>
        <dbReference type="ARBA" id="ARBA00022825"/>
    </source>
</evidence>
<dbReference type="GO" id="GO:0006508">
    <property type="term" value="P:proteolysis"/>
    <property type="evidence" value="ECO:0007669"/>
    <property type="project" value="UniProtKB-KW"/>
</dbReference>